<keyword evidence="2" id="KW-1133">Transmembrane helix</keyword>
<dbReference type="STRING" id="1791.GCA_001049355_04421"/>
<dbReference type="RefSeq" id="WP_048634264.1">
    <property type="nucleotide sequence ID" value="NZ_CVQQ01000018.1"/>
</dbReference>
<feature type="compositionally biased region" description="Pro residues" evidence="1">
    <location>
        <begin position="159"/>
        <end position="169"/>
    </location>
</feature>
<evidence type="ECO:0000256" key="2">
    <source>
        <dbReference type="SAM" id="Phobius"/>
    </source>
</evidence>
<proteinExistence type="predicted"/>
<sequence>MKLTFRPSGDNQRRWPTYILGGRIRTSTAGLILAFIALFWVNQNYEPAPPAATLDPAQQVVPPGFVPDPNYTWVPRTNVRPREPEFTTTRTTTTMTTTTTTPPTTTSPGEPTTTTPGEPGLPTTPSTTVIDPDGPGPLGPETFTQEPPTVPSTTAVPAAPTPTSTPPLP</sequence>
<name>A0A448IKC1_MYCAU</name>
<feature type="compositionally biased region" description="Low complexity" evidence="1">
    <location>
        <begin position="86"/>
        <end position="128"/>
    </location>
</feature>
<accession>A0A448IKC1</accession>
<feature type="transmembrane region" description="Helical" evidence="2">
    <location>
        <begin position="20"/>
        <end position="41"/>
    </location>
</feature>
<keyword evidence="2" id="KW-0472">Membrane</keyword>
<protein>
    <submittedName>
        <fullName evidence="3">Putative proline rich protein</fullName>
    </submittedName>
</protein>
<evidence type="ECO:0000256" key="1">
    <source>
        <dbReference type="SAM" id="MobiDB-lite"/>
    </source>
</evidence>
<dbReference type="KEGG" id="mauu:NCTC10437_01721"/>
<dbReference type="OrthoDB" id="4753579at2"/>
<keyword evidence="4" id="KW-1185">Reference proteome</keyword>
<feature type="region of interest" description="Disordered" evidence="1">
    <location>
        <begin position="69"/>
        <end position="169"/>
    </location>
</feature>
<dbReference type="Proteomes" id="UP000279306">
    <property type="component" value="Chromosome"/>
</dbReference>
<organism evidence="3 4">
    <name type="scientific">Mycolicibacterium aurum</name>
    <name type="common">Mycobacterium aurum</name>
    <dbReference type="NCBI Taxonomy" id="1791"/>
    <lineage>
        <taxon>Bacteria</taxon>
        <taxon>Bacillati</taxon>
        <taxon>Actinomycetota</taxon>
        <taxon>Actinomycetes</taxon>
        <taxon>Mycobacteriales</taxon>
        <taxon>Mycobacteriaceae</taxon>
        <taxon>Mycolicibacterium</taxon>
    </lineage>
</organism>
<gene>
    <name evidence="3" type="ORF">NCTC10437_01721</name>
</gene>
<keyword evidence="2" id="KW-0812">Transmembrane</keyword>
<dbReference type="AlphaFoldDB" id="A0A448IKC1"/>
<evidence type="ECO:0000313" key="3">
    <source>
        <dbReference type="EMBL" id="VEG52953.1"/>
    </source>
</evidence>
<evidence type="ECO:0000313" key="4">
    <source>
        <dbReference type="Proteomes" id="UP000279306"/>
    </source>
</evidence>
<reference evidence="3 4" key="1">
    <citation type="submission" date="2018-12" db="EMBL/GenBank/DDBJ databases">
        <authorList>
            <consortium name="Pathogen Informatics"/>
        </authorList>
    </citation>
    <scope>NUCLEOTIDE SEQUENCE [LARGE SCALE GENOMIC DNA]</scope>
    <source>
        <strain evidence="3 4">NCTC10437</strain>
    </source>
</reference>
<dbReference type="EMBL" id="LR134356">
    <property type="protein sequence ID" value="VEG52953.1"/>
    <property type="molecule type" value="Genomic_DNA"/>
</dbReference>